<reference evidence="2 3" key="1">
    <citation type="submission" date="2019-06" db="EMBL/GenBank/DDBJ databases">
        <authorList>
            <person name="Srinivasan S."/>
        </authorList>
    </citation>
    <scope>NUCLEOTIDE SEQUENCE [LARGE SCALE GENOMIC DNA]</scope>
    <source>
        <strain evidence="2 3">17J68-5</strain>
    </source>
</reference>
<dbReference type="SUPFAM" id="SSF54909">
    <property type="entry name" value="Dimeric alpha+beta barrel"/>
    <property type="match status" value="1"/>
</dbReference>
<evidence type="ECO:0000259" key="1">
    <source>
        <dbReference type="Pfam" id="PF07978"/>
    </source>
</evidence>
<sequence>MKLLHIQRVTLCLIFLWLASTLQGFGAAPKRDFYQLKIYHLQNKDQEARLDKYLHQAYLPALHRAGIAKVGVFKPIAATDAAAPVPTEQLIFVFVPFSSGEQFLKLDSDLEKDKQYQTSAQDYLNAPFDNPVYSRIETVLMNAFTGMPNFHLPALKSGPNERVYELRSYEGATEKLHLNKVAQFNNAEINIFKRLNFNTVFCGQVVAGSKMPNLMYLSTFENTADQEAHWKAFGADPEWVKLKAMPEYANNMLRMDKYMLHPASYSDI</sequence>
<dbReference type="AlphaFoldDB" id="A0A5B7ZUX9"/>
<dbReference type="Proteomes" id="UP000305398">
    <property type="component" value="Chromosome"/>
</dbReference>
<gene>
    <name evidence="2" type="ORF">FHG12_01910</name>
</gene>
<name>A0A5B7ZUX9_9BACT</name>
<accession>A0A5B7ZUX9</accession>
<protein>
    <submittedName>
        <fullName evidence="2">NIPSNAP family containing protein</fullName>
    </submittedName>
</protein>
<evidence type="ECO:0000313" key="2">
    <source>
        <dbReference type="EMBL" id="QDA58931.1"/>
    </source>
</evidence>
<dbReference type="Pfam" id="PF07978">
    <property type="entry name" value="NIPSNAP"/>
    <property type="match status" value="1"/>
</dbReference>
<proteinExistence type="predicted"/>
<organism evidence="2 3">
    <name type="scientific">Hymenobacter jejuensis</name>
    <dbReference type="NCBI Taxonomy" id="2502781"/>
    <lineage>
        <taxon>Bacteria</taxon>
        <taxon>Pseudomonadati</taxon>
        <taxon>Bacteroidota</taxon>
        <taxon>Cytophagia</taxon>
        <taxon>Cytophagales</taxon>
        <taxon>Hymenobacteraceae</taxon>
        <taxon>Hymenobacter</taxon>
    </lineage>
</organism>
<dbReference type="OrthoDB" id="192769at2"/>
<dbReference type="RefSeq" id="WP_139514006.1">
    <property type="nucleotide sequence ID" value="NZ_CP040896.1"/>
</dbReference>
<dbReference type="EMBL" id="CP040896">
    <property type="protein sequence ID" value="QDA58931.1"/>
    <property type="molecule type" value="Genomic_DNA"/>
</dbReference>
<dbReference type="InterPro" id="IPR012577">
    <property type="entry name" value="NIPSNAP"/>
</dbReference>
<feature type="domain" description="NIPSNAP" evidence="1">
    <location>
        <begin position="164"/>
        <end position="266"/>
    </location>
</feature>
<keyword evidence="3" id="KW-1185">Reference proteome</keyword>
<dbReference type="Gene3D" id="3.30.70.100">
    <property type="match status" value="2"/>
</dbReference>
<evidence type="ECO:0000313" key="3">
    <source>
        <dbReference type="Proteomes" id="UP000305398"/>
    </source>
</evidence>
<dbReference type="KEGG" id="hyj:FHG12_01910"/>
<dbReference type="InterPro" id="IPR011008">
    <property type="entry name" value="Dimeric_a/b-barrel"/>
</dbReference>